<sequence>MQTDLDRVTKSGMVKTFPASDECHYVGKTDEKELRCLSNGQSELLKKRLDIIIKGNDIPAPISSFSSCGLPEKLQHNLESAGFDMPTPVQMQAIPAAMARKSLLVSAETAMGLFINNRAPFLCIALLVVLLRSPTPANTAKTRLLGTSVNEIDRCWRRMPNWASNRHSLATCSIGFSGKMTNNIGKGMVDYVVTDPSDDPLGPKPGTLRLGPA</sequence>
<keyword evidence="2" id="KW-1185">Reference proteome</keyword>
<gene>
    <name evidence="1" type="ORF">MLD38_026268</name>
</gene>
<accession>A0ACB9NZM1</accession>
<dbReference type="EMBL" id="CM042886">
    <property type="protein sequence ID" value="KAI4341556.1"/>
    <property type="molecule type" value="Genomic_DNA"/>
</dbReference>
<protein>
    <submittedName>
        <fullName evidence="1">Uncharacterized protein</fullName>
    </submittedName>
</protein>
<proteinExistence type="predicted"/>
<reference evidence="2" key="1">
    <citation type="journal article" date="2023" name="Front. Plant Sci.">
        <title>Chromosomal-level genome assembly of Melastoma candidum provides insights into trichome evolution.</title>
        <authorList>
            <person name="Zhong Y."/>
            <person name="Wu W."/>
            <person name="Sun C."/>
            <person name="Zou P."/>
            <person name="Liu Y."/>
            <person name="Dai S."/>
            <person name="Zhou R."/>
        </authorList>
    </citation>
    <scope>NUCLEOTIDE SEQUENCE [LARGE SCALE GENOMIC DNA]</scope>
</reference>
<dbReference type="Proteomes" id="UP001057402">
    <property type="component" value="Chromosome 7"/>
</dbReference>
<evidence type="ECO:0000313" key="2">
    <source>
        <dbReference type="Proteomes" id="UP001057402"/>
    </source>
</evidence>
<organism evidence="1 2">
    <name type="scientific">Melastoma candidum</name>
    <dbReference type="NCBI Taxonomy" id="119954"/>
    <lineage>
        <taxon>Eukaryota</taxon>
        <taxon>Viridiplantae</taxon>
        <taxon>Streptophyta</taxon>
        <taxon>Embryophyta</taxon>
        <taxon>Tracheophyta</taxon>
        <taxon>Spermatophyta</taxon>
        <taxon>Magnoliopsida</taxon>
        <taxon>eudicotyledons</taxon>
        <taxon>Gunneridae</taxon>
        <taxon>Pentapetalae</taxon>
        <taxon>rosids</taxon>
        <taxon>malvids</taxon>
        <taxon>Myrtales</taxon>
        <taxon>Melastomataceae</taxon>
        <taxon>Melastomatoideae</taxon>
        <taxon>Melastomateae</taxon>
        <taxon>Melastoma</taxon>
    </lineage>
</organism>
<comment type="caution">
    <text evidence="1">The sequence shown here is derived from an EMBL/GenBank/DDBJ whole genome shotgun (WGS) entry which is preliminary data.</text>
</comment>
<evidence type="ECO:0000313" key="1">
    <source>
        <dbReference type="EMBL" id="KAI4341556.1"/>
    </source>
</evidence>
<name>A0ACB9NZM1_9MYRT</name>